<dbReference type="Gene3D" id="3.30.450.180">
    <property type="match status" value="1"/>
</dbReference>
<dbReference type="GO" id="GO:0003677">
    <property type="term" value="F:DNA binding"/>
    <property type="evidence" value="ECO:0007669"/>
    <property type="project" value="InterPro"/>
</dbReference>
<dbReference type="PANTHER" id="PTHR35010">
    <property type="entry name" value="BLL4672 PROTEIN-RELATED"/>
    <property type="match status" value="1"/>
</dbReference>
<sequence>MDTFRMDPQGGALAEYLRARRGQVRPEQHGLAPGGERQVPGLRRDEVAMLAGISTDYYVRLEQGRERRPSRTVLTGLSQALLLDPAAARYLRELVIANEADEANEAGGGPGPERLEAVQRLLDSFTVPGLLLNRWLDVVATNTLGELLHEGLEHRENYARMVFLAAGAPKFFIDWPAFARCTVAALRANAGLEAGSAKLAGLVGELAVRSDQFSTAWAQHHVYEKAVDHKLFRHPLVGPVAFDQHVLELPGSGGHQIWAYHPADDATADALVRLGALTTLSPSAADAVDAVDAVGESRTHEPPANRLVAPPAHLRRKA</sequence>
<evidence type="ECO:0000313" key="4">
    <source>
        <dbReference type="Proteomes" id="UP000588098"/>
    </source>
</evidence>
<dbReference type="AlphaFoldDB" id="A0A7W9V0F1"/>
<name>A0A7W9V0F1_9ACTN</name>
<accession>A0A7W9V0F1</accession>
<gene>
    <name evidence="3" type="ORF">FHS42_004841</name>
</gene>
<dbReference type="InterPro" id="IPR041413">
    <property type="entry name" value="MLTR_LBD"/>
</dbReference>
<evidence type="ECO:0000256" key="1">
    <source>
        <dbReference type="SAM" id="MobiDB-lite"/>
    </source>
</evidence>
<proteinExistence type="predicted"/>
<dbReference type="Gene3D" id="1.10.260.40">
    <property type="entry name" value="lambda repressor-like DNA-binding domains"/>
    <property type="match status" value="1"/>
</dbReference>
<evidence type="ECO:0000259" key="2">
    <source>
        <dbReference type="Pfam" id="PF17765"/>
    </source>
</evidence>
<evidence type="ECO:0000313" key="3">
    <source>
        <dbReference type="EMBL" id="MBB5937757.1"/>
    </source>
</evidence>
<dbReference type="InterPro" id="IPR010982">
    <property type="entry name" value="Lambda_DNA-bd_dom_sf"/>
</dbReference>
<organism evidence="3 4">
    <name type="scientific">Streptomyces zagrosensis</name>
    <dbReference type="NCBI Taxonomy" id="1042984"/>
    <lineage>
        <taxon>Bacteria</taxon>
        <taxon>Bacillati</taxon>
        <taxon>Actinomycetota</taxon>
        <taxon>Actinomycetes</taxon>
        <taxon>Kitasatosporales</taxon>
        <taxon>Streptomycetaceae</taxon>
        <taxon>Streptomyces</taxon>
    </lineage>
</organism>
<keyword evidence="4" id="KW-1185">Reference proteome</keyword>
<feature type="domain" description="MmyB-like transcription regulator ligand binding" evidence="2">
    <location>
        <begin position="116"/>
        <end position="274"/>
    </location>
</feature>
<dbReference type="RefSeq" id="WP_184574972.1">
    <property type="nucleotide sequence ID" value="NZ_JACHJL010000013.1"/>
</dbReference>
<dbReference type="Pfam" id="PF17765">
    <property type="entry name" value="MLTR_LBD"/>
    <property type="match status" value="1"/>
</dbReference>
<comment type="caution">
    <text evidence="3">The sequence shown here is derived from an EMBL/GenBank/DDBJ whole genome shotgun (WGS) entry which is preliminary data.</text>
</comment>
<feature type="region of interest" description="Disordered" evidence="1">
    <location>
        <begin position="294"/>
        <end position="318"/>
    </location>
</feature>
<dbReference type="InterPro" id="IPR001387">
    <property type="entry name" value="Cro/C1-type_HTH"/>
</dbReference>
<dbReference type="PANTHER" id="PTHR35010:SF2">
    <property type="entry name" value="BLL4672 PROTEIN"/>
    <property type="match status" value="1"/>
</dbReference>
<dbReference type="Proteomes" id="UP000588098">
    <property type="component" value="Unassembled WGS sequence"/>
</dbReference>
<dbReference type="CDD" id="cd00093">
    <property type="entry name" value="HTH_XRE"/>
    <property type="match status" value="1"/>
</dbReference>
<dbReference type="SUPFAM" id="SSF47413">
    <property type="entry name" value="lambda repressor-like DNA-binding domains"/>
    <property type="match status" value="1"/>
</dbReference>
<reference evidence="3 4" key="1">
    <citation type="submission" date="2020-08" db="EMBL/GenBank/DDBJ databases">
        <title>Genomic Encyclopedia of Type Strains, Phase III (KMG-III): the genomes of soil and plant-associated and newly described type strains.</title>
        <authorList>
            <person name="Whitman W."/>
        </authorList>
    </citation>
    <scope>NUCLEOTIDE SEQUENCE [LARGE SCALE GENOMIC DNA]</scope>
    <source>
        <strain evidence="3 4">CECT 8305</strain>
    </source>
</reference>
<dbReference type="EMBL" id="JACHJL010000013">
    <property type="protein sequence ID" value="MBB5937757.1"/>
    <property type="molecule type" value="Genomic_DNA"/>
</dbReference>
<dbReference type="Pfam" id="PF13560">
    <property type="entry name" value="HTH_31"/>
    <property type="match status" value="1"/>
</dbReference>
<protein>
    <submittedName>
        <fullName evidence="3">Transcriptional regulator with XRE-family HTH domain</fullName>
    </submittedName>
</protein>